<dbReference type="Proteomes" id="UP000593594">
    <property type="component" value="Chromosome"/>
</dbReference>
<dbReference type="PANTHER" id="PTHR35813">
    <property type="entry name" value="INNER MEMBRANE PROTEIN YBAN"/>
    <property type="match status" value="1"/>
</dbReference>
<dbReference type="EMBL" id="CP058214">
    <property type="protein sequence ID" value="QPC42828.1"/>
    <property type="molecule type" value="Genomic_DNA"/>
</dbReference>
<dbReference type="PANTHER" id="PTHR35813:SF1">
    <property type="entry name" value="INNER MEMBRANE PROTEIN YBAN"/>
    <property type="match status" value="1"/>
</dbReference>
<dbReference type="AlphaFoldDB" id="A0A7S8C3T8"/>
<proteinExistence type="predicted"/>
<dbReference type="GO" id="GO:0005886">
    <property type="term" value="C:plasma membrane"/>
    <property type="evidence" value="ECO:0007669"/>
    <property type="project" value="TreeGrafter"/>
</dbReference>
<keyword evidence="1" id="KW-0472">Membrane</keyword>
<feature type="transmembrane region" description="Helical" evidence="1">
    <location>
        <begin position="98"/>
        <end position="117"/>
    </location>
</feature>
<evidence type="ECO:0000313" key="2">
    <source>
        <dbReference type="EMBL" id="QPC42828.1"/>
    </source>
</evidence>
<sequence>MPAGLNSPDRPGPLKPVRRTAWAVIDGGRQIGFLALGLAMLALGLLGVFLPLLPTTIFLILAAWFFGRSSPRLEAWMLDHPRFGPTLKAWRDEGAVPVRGKVAACLGMAAGYGLFWLSVRPGWLLACVVAVFMISCAAYVVTRPEPGA</sequence>
<accession>A0A7S8C3T8</accession>
<organism evidence="2 3">
    <name type="scientific">Kaustia mangrovi</name>
    <dbReference type="NCBI Taxonomy" id="2593653"/>
    <lineage>
        <taxon>Bacteria</taxon>
        <taxon>Pseudomonadati</taxon>
        <taxon>Pseudomonadota</taxon>
        <taxon>Alphaproteobacteria</taxon>
        <taxon>Hyphomicrobiales</taxon>
        <taxon>Parvibaculaceae</taxon>
        <taxon>Kaustia</taxon>
    </lineage>
</organism>
<keyword evidence="1" id="KW-0812">Transmembrane</keyword>
<keyword evidence="3" id="KW-1185">Reference proteome</keyword>
<evidence type="ECO:0000313" key="3">
    <source>
        <dbReference type="Proteomes" id="UP000593594"/>
    </source>
</evidence>
<evidence type="ECO:0000256" key="1">
    <source>
        <dbReference type="SAM" id="Phobius"/>
    </source>
</evidence>
<feature type="transmembrane region" description="Helical" evidence="1">
    <location>
        <begin position="123"/>
        <end position="142"/>
    </location>
</feature>
<feature type="transmembrane region" description="Helical" evidence="1">
    <location>
        <begin position="33"/>
        <end position="66"/>
    </location>
</feature>
<dbReference type="RefSeq" id="WP_213164063.1">
    <property type="nucleotide sequence ID" value="NZ_CP058214.1"/>
</dbReference>
<protein>
    <submittedName>
        <fullName evidence="2">YbaN family protein</fullName>
    </submittedName>
</protein>
<keyword evidence="1" id="KW-1133">Transmembrane helix</keyword>
<dbReference type="KEGG" id="kmn:HW532_09045"/>
<dbReference type="Pfam" id="PF04304">
    <property type="entry name" value="DUF454"/>
    <property type="match status" value="1"/>
</dbReference>
<gene>
    <name evidence="2" type="ORF">HW532_09045</name>
</gene>
<dbReference type="InterPro" id="IPR007401">
    <property type="entry name" value="DUF454"/>
</dbReference>
<reference evidence="2 3" key="1">
    <citation type="submission" date="2020-06" db="EMBL/GenBank/DDBJ databases">
        <title>Genome sequence of 2 isolates from Red Sea Mangroves.</title>
        <authorList>
            <person name="Sefrji F."/>
            <person name="Michoud G."/>
            <person name="Merlino G."/>
            <person name="Daffonchio D."/>
        </authorList>
    </citation>
    <scope>NUCLEOTIDE SEQUENCE [LARGE SCALE GENOMIC DNA]</scope>
    <source>
        <strain evidence="2 3">R1DC25</strain>
    </source>
</reference>
<name>A0A7S8C3T8_9HYPH</name>